<dbReference type="GO" id="GO:0051020">
    <property type="term" value="F:GTPase binding"/>
    <property type="evidence" value="ECO:0007669"/>
    <property type="project" value="EnsemblFungi"/>
</dbReference>
<sequence>MSSLLNYDKLLKWSNLNHMFTALAAYGGVSCIYPTNSYIVVGTTKGLILIFNYKEFLQYILMPQALNEDDHNLRSKVQLVSLSADGTHLAASYQSGDVFLWDLSMTTTTNGNRTTTGTAIEPINAILHITEHRDIQVNGLEFVGNRHTGLLVSDLDGNITFHNGYRSRLWYLDYTSKKILSIPSNEILLNCKSQLFIKNKDVDNGLTAVLTNTNFAIMQLAKNMAGNIVFQEKITYNSTSRLIPYNDISWYRKPRERIQTISFSINNQVNVIKFQLVNNRWLQLVSKKITYQLLEPIISMNWISDSLLSFFTISNRFLIMNPFQNFEIILSLDLSRSVSLSSNNIVFKLFSNKIFISSSFSFTLGSFQSWSSLILNHVQRGDYINALNLLNTFVTSNSDSRETIHHLATLLNLNPEIDKRKLQLLDPFHNLSLAALKYLLKEDTNNEDDMANLLALTIHIQSSWFPNDKESLLLFLDQQWESILTSNGSRKSVYLETVVELVSNETLKIIPPSIFKSVISHVIDNNEKYDPTKLNSLILHLDPNCWDVDYLCKLMRNLNLQNQMLLCYVWNIKFDDFVTPLVDLLKWIRDGNTSNTEIFHSEEEPDFVFDYIKYLLLGNYYPSNESLLPFSKQAKVKSQLCYIIFNGVCINWPYSTSNRFSATQGEQPSFPYFNLLLHFNAPKFLDVLTAILEDSFFSEEEEENDDYYGEHNSLEIDTEFSLKVTRQYVVDIFLDKLLLSDPQIDKTLISIFLATNIPKYPQFIRVMNTQLECIVSELLRPNVSVESSQLENGLEALLPIYEPKDENKFITELKERNFYGAMYQFHHRNKNFVELLRMTLDYSVVFETYENITLGSTFEIIIKNIMHLDLDAQLEVADIISFNFTKIMHILNPTSTVKYIQKIDPQLHENILKLEDESVMQEYMEELFKSYTNSSTALKDAYISLCCKFKPQSDLIPWLTSLQLEGVSIEKLTSNLQNTSNYEGLSVIYSKLKNYELVVDNLVMCINDWFLAGIEEEIKLSTFIDSAISAIYLAVDDARFNCWMKLITSLFMQYQQGKIQPICDKMLQYVFVKLALFGDYEAGTDGDNNMYKVLSGVLEHTDIIKMKVADIKGLFIDVSTTYNLEEIISELILKITENSSVNIVNEYRSSLVEGWSIHNDECEVCGKKLWGVGLSPIVFKIWEHKRRKEEIPDVVIENAKLVIFKCNHGFHTKCLENLGQKNGNYECLLCNEQ</sequence>
<dbReference type="SUPFAM" id="SSF57850">
    <property type="entry name" value="RING/U-box"/>
    <property type="match status" value="1"/>
</dbReference>
<evidence type="ECO:0000313" key="5">
    <source>
        <dbReference type="Proteomes" id="UP000005220"/>
    </source>
</evidence>
<evidence type="ECO:0000256" key="1">
    <source>
        <dbReference type="ARBA" id="ARBA00009422"/>
    </source>
</evidence>
<dbReference type="GO" id="GO:0007009">
    <property type="term" value="P:plasma membrane organization"/>
    <property type="evidence" value="ECO:0007669"/>
    <property type="project" value="EnsemblFungi"/>
</dbReference>
<dbReference type="FunCoup" id="H2ANY8">
    <property type="interactions" value="116"/>
</dbReference>
<dbReference type="OrthoDB" id="289913at2759"/>
<dbReference type="AlphaFoldDB" id="H2ANY8"/>
<dbReference type="EMBL" id="HE650821">
    <property type="protein sequence ID" value="CCF56088.1"/>
    <property type="molecule type" value="Genomic_DNA"/>
</dbReference>
<dbReference type="SUPFAM" id="SSF50978">
    <property type="entry name" value="WD40 repeat-like"/>
    <property type="match status" value="1"/>
</dbReference>
<dbReference type="STRING" id="1071382.H2ANY8"/>
<dbReference type="Pfam" id="PF23413">
    <property type="entry name" value="zf_RING_Vps8_fungal"/>
    <property type="match status" value="1"/>
</dbReference>
<keyword evidence="2" id="KW-0863">Zinc-finger</keyword>
<dbReference type="InParanoid" id="H2ANY8"/>
<dbReference type="eggNOG" id="KOG2079">
    <property type="taxonomic scope" value="Eukaryota"/>
</dbReference>
<keyword evidence="2" id="KW-0862">Zinc</keyword>
<dbReference type="InterPro" id="IPR015943">
    <property type="entry name" value="WD40/YVTN_repeat-like_dom_sf"/>
</dbReference>
<dbReference type="PANTHER" id="PTHR12616:SF8">
    <property type="entry name" value="VACUOLAR PROTEIN SORTING-ASSOCIATED PROTEIN 8 HOMOLOG"/>
    <property type="match status" value="1"/>
</dbReference>
<dbReference type="Proteomes" id="UP000005220">
    <property type="component" value="Chromosome 1"/>
</dbReference>
<dbReference type="GO" id="GO:0034058">
    <property type="term" value="P:endosomal vesicle fusion"/>
    <property type="evidence" value="ECO:0007669"/>
    <property type="project" value="TreeGrafter"/>
</dbReference>
<dbReference type="InterPro" id="IPR036322">
    <property type="entry name" value="WD40_repeat_dom_sf"/>
</dbReference>
<evidence type="ECO:0000259" key="3">
    <source>
        <dbReference type="PROSITE" id="PS50089"/>
    </source>
</evidence>
<protein>
    <recommendedName>
        <fullName evidence="3">RING-type domain-containing protein</fullName>
    </recommendedName>
</protein>
<dbReference type="GO" id="GO:0043495">
    <property type="term" value="F:protein-membrane adaptor activity"/>
    <property type="evidence" value="ECO:0007669"/>
    <property type="project" value="EnsemblFungi"/>
</dbReference>
<dbReference type="Pfam" id="PF12816">
    <property type="entry name" value="TPR_Vps8"/>
    <property type="match status" value="1"/>
</dbReference>
<proteinExistence type="inferred from homology"/>
<accession>H2ANY8</accession>
<gene>
    <name evidence="4" type="primary">KAFR0A06530</name>
    <name evidence="4" type="ORF">KAFR_0A06530</name>
</gene>
<dbReference type="Pfam" id="PF23410">
    <property type="entry name" value="Beta-prop_VPS8"/>
    <property type="match status" value="1"/>
</dbReference>
<dbReference type="PROSITE" id="PS50089">
    <property type="entry name" value="ZF_RING_2"/>
    <property type="match status" value="1"/>
</dbReference>
<dbReference type="GeneID" id="13886035"/>
<evidence type="ECO:0000256" key="2">
    <source>
        <dbReference type="PROSITE-ProRule" id="PRU00175"/>
    </source>
</evidence>
<dbReference type="KEGG" id="kaf:KAFR_0A06530"/>
<keyword evidence="2" id="KW-0479">Metal-binding</keyword>
<dbReference type="HOGENOM" id="CLU_000917_0_1_1"/>
<comment type="similarity">
    <text evidence="1">Belongs to the VPS8 family.</text>
</comment>
<dbReference type="GO" id="GO:0030897">
    <property type="term" value="C:HOPS complex"/>
    <property type="evidence" value="ECO:0007669"/>
    <property type="project" value="TreeGrafter"/>
</dbReference>
<dbReference type="InterPro" id="IPR025941">
    <property type="entry name" value="Vps8_central_dom"/>
</dbReference>
<feature type="domain" description="RING-type" evidence="3">
    <location>
        <begin position="1162"/>
        <end position="1231"/>
    </location>
</feature>
<dbReference type="GO" id="GO:0006623">
    <property type="term" value="P:protein targeting to vacuole"/>
    <property type="evidence" value="ECO:0007669"/>
    <property type="project" value="EnsemblFungi"/>
</dbReference>
<dbReference type="InterPro" id="IPR045111">
    <property type="entry name" value="Vps41/Vps8"/>
</dbReference>
<dbReference type="GO" id="GO:0032889">
    <property type="term" value="P:regulation of vacuole fusion, non-autophagic"/>
    <property type="evidence" value="ECO:0007669"/>
    <property type="project" value="EnsemblFungi"/>
</dbReference>
<dbReference type="RefSeq" id="XP_003955223.1">
    <property type="nucleotide sequence ID" value="XM_003955174.1"/>
</dbReference>
<name>H2ANY8_KAZAF</name>
<dbReference type="GO" id="GO:0031901">
    <property type="term" value="C:early endosome membrane"/>
    <property type="evidence" value="ECO:0007669"/>
    <property type="project" value="EnsemblFungi"/>
</dbReference>
<dbReference type="GO" id="GO:0008270">
    <property type="term" value="F:zinc ion binding"/>
    <property type="evidence" value="ECO:0007669"/>
    <property type="project" value="UniProtKB-KW"/>
</dbReference>
<dbReference type="Gene3D" id="2.130.10.10">
    <property type="entry name" value="YVTN repeat-like/Quinoprotein amine dehydrogenase"/>
    <property type="match status" value="1"/>
</dbReference>
<dbReference type="GO" id="GO:0033263">
    <property type="term" value="C:CORVET complex"/>
    <property type="evidence" value="ECO:0007669"/>
    <property type="project" value="EnsemblFungi"/>
</dbReference>
<organism evidence="4 5">
    <name type="scientific">Kazachstania africana (strain ATCC 22294 / BCRC 22015 / CBS 2517 / CECT 1963 / NBRC 1671 / NRRL Y-8276)</name>
    <name type="common">Yeast</name>
    <name type="synonym">Kluyveromyces africanus</name>
    <dbReference type="NCBI Taxonomy" id="1071382"/>
    <lineage>
        <taxon>Eukaryota</taxon>
        <taxon>Fungi</taxon>
        <taxon>Dikarya</taxon>
        <taxon>Ascomycota</taxon>
        <taxon>Saccharomycotina</taxon>
        <taxon>Saccharomycetes</taxon>
        <taxon>Saccharomycetales</taxon>
        <taxon>Saccharomycetaceae</taxon>
        <taxon>Kazachstania</taxon>
    </lineage>
</organism>
<dbReference type="GO" id="GO:0032511">
    <property type="term" value="P:late endosome to vacuole transport via multivesicular body sorting pathway"/>
    <property type="evidence" value="ECO:0007669"/>
    <property type="project" value="EnsemblFungi"/>
</dbReference>
<dbReference type="GO" id="GO:0099022">
    <property type="term" value="P:vesicle tethering"/>
    <property type="evidence" value="ECO:0007669"/>
    <property type="project" value="EnsemblFungi"/>
</dbReference>
<keyword evidence="5" id="KW-1185">Reference proteome</keyword>
<dbReference type="InterPro" id="IPR001841">
    <property type="entry name" value="Znf_RING"/>
</dbReference>
<reference evidence="4 5" key="1">
    <citation type="journal article" date="2011" name="Proc. Natl. Acad. Sci. U.S.A.">
        <title>Evolutionary erosion of yeast sex chromosomes by mating-type switching accidents.</title>
        <authorList>
            <person name="Gordon J.L."/>
            <person name="Armisen D."/>
            <person name="Proux-Wera E."/>
            <person name="Oheigeartaigh S.S."/>
            <person name="Byrne K.P."/>
            <person name="Wolfe K.H."/>
        </authorList>
    </citation>
    <scope>NUCLEOTIDE SEQUENCE [LARGE SCALE GENOMIC DNA]</scope>
    <source>
        <strain evidence="5">ATCC 22294 / BCRC 22015 / CBS 2517 / CECT 1963 / NBRC 1671 / NRRL Y-8276</strain>
    </source>
</reference>
<evidence type="ECO:0000313" key="4">
    <source>
        <dbReference type="EMBL" id="CCF56088.1"/>
    </source>
</evidence>
<dbReference type="GO" id="GO:0005770">
    <property type="term" value="C:late endosome"/>
    <property type="evidence" value="ECO:0007669"/>
    <property type="project" value="EnsemblFungi"/>
</dbReference>
<dbReference type="PANTHER" id="PTHR12616">
    <property type="entry name" value="VACUOLAR PROTEIN SORTING VPS41"/>
    <property type="match status" value="1"/>
</dbReference>